<dbReference type="NCBIfam" id="TIGR01444">
    <property type="entry name" value="fkbM_fam"/>
    <property type="match status" value="1"/>
</dbReference>
<keyword evidence="1" id="KW-1133">Transmembrane helix</keyword>
<dbReference type="RefSeq" id="WP_151093452.1">
    <property type="nucleotide sequence ID" value="NZ_VYXQ01000008.1"/>
</dbReference>
<keyword evidence="1" id="KW-0472">Membrane</keyword>
<dbReference type="GO" id="GO:0032259">
    <property type="term" value="P:methylation"/>
    <property type="evidence" value="ECO:0007669"/>
    <property type="project" value="UniProtKB-KW"/>
</dbReference>
<sequence length="237" mass="26415">MTVLRVHGVKVGIAQQEVSDVIWQALHQGSYEAKEAKWVFKAIRRNDRVLELGAGLGIVSSLIASITGVRLWAFEANPHTCRLARRVIDENHHTNIFLNQGILSAGDAQTFDFYVREDLWMSSTDINQGPFNTVLQIVSADIDDFIVTHKINVLVMDIEGAERDLLENAQLAGVERIFLEFHDHLYGLDGIRAITLALAAKGFAYDPRGSCGACVLFAKDDSPRAYEDEDFDDPTQL</sequence>
<dbReference type="InterPro" id="IPR029063">
    <property type="entry name" value="SAM-dependent_MTases_sf"/>
</dbReference>
<keyword evidence="4" id="KW-1185">Reference proteome</keyword>
<evidence type="ECO:0000256" key="1">
    <source>
        <dbReference type="SAM" id="Phobius"/>
    </source>
</evidence>
<proteinExistence type="predicted"/>
<comment type="caution">
    <text evidence="3">The sequence shown here is derived from an EMBL/GenBank/DDBJ whole genome shotgun (WGS) entry which is preliminary data.</text>
</comment>
<dbReference type="AlphaFoldDB" id="A0A5N1K4N4"/>
<dbReference type="CDD" id="cd02440">
    <property type="entry name" value="AdoMet_MTases"/>
    <property type="match status" value="1"/>
</dbReference>
<protein>
    <submittedName>
        <fullName evidence="3">FkbM family methyltransferase</fullName>
    </submittedName>
</protein>
<dbReference type="Proteomes" id="UP000327108">
    <property type="component" value="Unassembled WGS sequence"/>
</dbReference>
<feature type="domain" description="Methyltransferase FkbM" evidence="2">
    <location>
        <begin position="68"/>
        <end position="187"/>
    </location>
</feature>
<feature type="transmembrane region" description="Helical" evidence="1">
    <location>
        <begin position="49"/>
        <end position="73"/>
    </location>
</feature>
<dbReference type="Gene3D" id="3.40.50.150">
    <property type="entry name" value="Vaccinia Virus protein VP39"/>
    <property type="match status" value="1"/>
</dbReference>
<keyword evidence="1" id="KW-0812">Transmembrane</keyword>
<name>A0A5N1K4N4_9HYPH</name>
<dbReference type="EMBL" id="VYXQ01000008">
    <property type="protein sequence ID" value="KAA9368345.1"/>
    <property type="molecule type" value="Genomic_DNA"/>
</dbReference>
<dbReference type="InterPro" id="IPR006342">
    <property type="entry name" value="FkbM_mtfrase"/>
</dbReference>
<gene>
    <name evidence="3" type="ORF">F3W84_10680</name>
</gene>
<organism evidence="3 4">
    <name type="scientific">Ochrobactrum quorumnocens</name>
    <dbReference type="NCBI Taxonomy" id="271865"/>
    <lineage>
        <taxon>Bacteria</taxon>
        <taxon>Pseudomonadati</taxon>
        <taxon>Pseudomonadota</taxon>
        <taxon>Alphaproteobacteria</taxon>
        <taxon>Hyphomicrobiales</taxon>
        <taxon>Brucellaceae</taxon>
        <taxon>Brucella/Ochrobactrum group</taxon>
        <taxon>Ochrobactrum</taxon>
    </lineage>
</organism>
<reference evidence="3 4" key="1">
    <citation type="submission" date="2019-09" db="EMBL/GenBank/DDBJ databases">
        <title>Biological control of the noxious weed angled onion (Allium triquetrum) thwarted by endophytic bacteria in Victoria, Australia.</title>
        <authorList>
            <person name="Tehranchian P."/>
            <person name="Adair R.J."/>
            <person name="Van T.H."/>
            <person name="Morrison P.D."/>
            <person name="Williams H."/>
            <person name="Lawrie A.C."/>
        </authorList>
    </citation>
    <scope>NUCLEOTIDE SEQUENCE [LARGE SCALE GENOMIC DNA]</scope>
    <source>
        <strain evidence="3 4">RPTAtOch1</strain>
    </source>
</reference>
<keyword evidence="3" id="KW-0489">Methyltransferase</keyword>
<evidence type="ECO:0000259" key="2">
    <source>
        <dbReference type="Pfam" id="PF05050"/>
    </source>
</evidence>
<evidence type="ECO:0000313" key="3">
    <source>
        <dbReference type="EMBL" id="KAA9368345.1"/>
    </source>
</evidence>
<dbReference type="GO" id="GO:0008168">
    <property type="term" value="F:methyltransferase activity"/>
    <property type="evidence" value="ECO:0007669"/>
    <property type="project" value="UniProtKB-KW"/>
</dbReference>
<keyword evidence="3" id="KW-0808">Transferase</keyword>
<dbReference type="Pfam" id="PF05050">
    <property type="entry name" value="Methyltransf_21"/>
    <property type="match status" value="1"/>
</dbReference>
<dbReference type="SUPFAM" id="SSF53335">
    <property type="entry name" value="S-adenosyl-L-methionine-dependent methyltransferases"/>
    <property type="match status" value="1"/>
</dbReference>
<evidence type="ECO:0000313" key="4">
    <source>
        <dbReference type="Proteomes" id="UP000327108"/>
    </source>
</evidence>
<accession>A0A5N1K4N4</accession>